<accession>A0A502CRN7</accession>
<dbReference type="EMBL" id="RCZK01000001">
    <property type="protein sequence ID" value="TPG15334.1"/>
    <property type="molecule type" value="Genomic_DNA"/>
</dbReference>
<evidence type="ECO:0000313" key="3">
    <source>
        <dbReference type="Proteomes" id="UP000318413"/>
    </source>
</evidence>
<name>A0A502CRN7_9SPHN</name>
<reference evidence="2 3" key="1">
    <citation type="journal article" date="2019" name="Environ. Microbiol.">
        <title>Species interactions and distinct microbial communities in high Arctic permafrost affected cryosols are associated with the CH4 and CO2 gas fluxes.</title>
        <authorList>
            <person name="Altshuler I."/>
            <person name="Hamel J."/>
            <person name="Turney S."/>
            <person name="Magnuson E."/>
            <person name="Levesque R."/>
            <person name="Greer C."/>
            <person name="Whyte L.G."/>
        </authorList>
    </citation>
    <scope>NUCLEOTIDE SEQUENCE [LARGE SCALE GENOMIC DNA]</scope>
    <source>
        <strain evidence="2 3">S5.1</strain>
    </source>
</reference>
<keyword evidence="1" id="KW-0732">Signal</keyword>
<dbReference type="OrthoDB" id="7572971at2"/>
<evidence type="ECO:0000313" key="2">
    <source>
        <dbReference type="EMBL" id="TPG15334.1"/>
    </source>
</evidence>
<organism evidence="2 3">
    <name type="scientific">Sphingomonas oligophenolica</name>
    <dbReference type="NCBI Taxonomy" id="301154"/>
    <lineage>
        <taxon>Bacteria</taxon>
        <taxon>Pseudomonadati</taxon>
        <taxon>Pseudomonadota</taxon>
        <taxon>Alphaproteobacteria</taxon>
        <taxon>Sphingomonadales</taxon>
        <taxon>Sphingomonadaceae</taxon>
        <taxon>Sphingomonas</taxon>
    </lineage>
</organism>
<comment type="caution">
    <text evidence="2">The sequence shown here is derived from an EMBL/GenBank/DDBJ whole genome shotgun (WGS) entry which is preliminary data.</text>
</comment>
<evidence type="ECO:0000256" key="1">
    <source>
        <dbReference type="SAM" id="SignalP"/>
    </source>
</evidence>
<feature type="signal peptide" evidence="1">
    <location>
        <begin position="1"/>
        <end position="19"/>
    </location>
</feature>
<keyword evidence="3" id="KW-1185">Reference proteome</keyword>
<feature type="chain" id="PRO_5021452141" evidence="1">
    <location>
        <begin position="20"/>
        <end position="264"/>
    </location>
</feature>
<sequence length="264" mass="27938">MKCFWPCLLVVAIAQPAWASDSDAPYYGPMKRWHGIGYKFGYDERTEKDGSWRIDAAVHGRGHAIDIAMYRAAERARNEGYSYVVFLGGRGSKSPGIDAATVYARPSHEAAAPAGCRSNKVSSCYTADVAEVLRRFGGPGGSQPGVAVADHRDQFGRQVFLSGYGTGGVATLVPGGLPRSRVATIVEGRSSASAGAATPIAPIQVPVSLALSRQIVSMRTSSPIEVAQARGGATVSASDRFEQALKANQPIHGRNSKQGWTISD</sequence>
<dbReference type="AlphaFoldDB" id="A0A502CRN7"/>
<dbReference type="Proteomes" id="UP000318413">
    <property type="component" value="Unassembled WGS sequence"/>
</dbReference>
<gene>
    <name evidence="2" type="ORF">EAH84_00505</name>
</gene>
<proteinExistence type="predicted"/>
<protein>
    <submittedName>
        <fullName evidence="2">Uncharacterized protein</fullName>
    </submittedName>
</protein>